<gene>
    <name evidence="4" type="ORF">FB557_1125</name>
</gene>
<feature type="coiled-coil region" evidence="1">
    <location>
        <begin position="527"/>
        <end position="554"/>
    </location>
</feature>
<comment type="caution">
    <text evidence="4">The sequence shown here is derived from an EMBL/GenBank/DDBJ whole genome shotgun (WGS) entry which is preliminary data.</text>
</comment>
<evidence type="ECO:0000259" key="3">
    <source>
        <dbReference type="Pfam" id="PF04536"/>
    </source>
</evidence>
<accession>A0A560WDE8</accession>
<organism evidence="4 5">
    <name type="scientific">Marihabitans asiaticum</name>
    <dbReference type="NCBI Taxonomy" id="415218"/>
    <lineage>
        <taxon>Bacteria</taxon>
        <taxon>Bacillati</taxon>
        <taxon>Actinomycetota</taxon>
        <taxon>Actinomycetes</taxon>
        <taxon>Micrococcales</taxon>
        <taxon>Intrasporangiaceae</taxon>
        <taxon>Marihabitans</taxon>
    </lineage>
</organism>
<dbReference type="Proteomes" id="UP000315628">
    <property type="component" value="Unassembled WGS sequence"/>
</dbReference>
<reference evidence="4 5" key="1">
    <citation type="submission" date="2019-06" db="EMBL/GenBank/DDBJ databases">
        <title>Sequencing the genomes of 1000 actinobacteria strains.</title>
        <authorList>
            <person name="Klenk H.-P."/>
        </authorList>
    </citation>
    <scope>NUCLEOTIDE SEQUENCE [LARGE SCALE GENOMIC DNA]</scope>
    <source>
        <strain evidence="4 5">DSM 18935</strain>
    </source>
</reference>
<evidence type="ECO:0000256" key="2">
    <source>
        <dbReference type="SAM" id="MobiDB-lite"/>
    </source>
</evidence>
<dbReference type="AlphaFoldDB" id="A0A560WDE8"/>
<feature type="coiled-coil region" evidence="1">
    <location>
        <begin position="260"/>
        <end position="315"/>
    </location>
</feature>
<evidence type="ECO:0000313" key="4">
    <source>
        <dbReference type="EMBL" id="TWD15606.1"/>
    </source>
</evidence>
<dbReference type="Gene3D" id="3.10.310.50">
    <property type="match status" value="1"/>
</dbReference>
<dbReference type="InterPro" id="IPR007621">
    <property type="entry name" value="TPM_dom"/>
</dbReference>
<evidence type="ECO:0000256" key="1">
    <source>
        <dbReference type="SAM" id="Coils"/>
    </source>
</evidence>
<feature type="domain" description="TPM" evidence="3">
    <location>
        <begin position="7"/>
        <end position="119"/>
    </location>
</feature>
<dbReference type="EMBL" id="VIUW01000002">
    <property type="protein sequence ID" value="TWD15606.1"/>
    <property type="molecule type" value="Genomic_DNA"/>
</dbReference>
<keyword evidence="5" id="KW-1185">Reference proteome</keyword>
<evidence type="ECO:0000313" key="5">
    <source>
        <dbReference type="Proteomes" id="UP000315628"/>
    </source>
</evidence>
<sequence length="627" mass="65388">MNVADQITDEAGVLGDTGSLRDDLSAAREAGVQLFVVYVDSFDGADGETWAQETFERSGMGGDDVLLAVAVQDRRYGTWATEESGLSADDDASVRSDYIEPALADDDWAGAVSGAAQGYSDALTGSGLEVGGAEVPGWLPVAGLVGVGALAGGGMLLARRSRKGSREAHAGGDGPGQREPLEALRTRASTALVDLDNAIRASEEELTFAQAQFGTQATLRFQETLTAARAKASQAFGIQRQLDDGVRGGSLDESAQRAHLEQILALATQADDELDAQEAEFARMRDLQSRVPQLLAELQTRAGEVEQRIPVAEQELSGLSAMHSPEALTTVSRNVDEARNLTASARELIDRGRAHLADGDNRPAAVAAARAAEDAIGQASRALDEVTTAKDTLAQAGPLLDRALASISSDIADAERLGATDQLTTSALTAARAAIEQGTSARSGGDPLAALSALQRAEHDLDTALDPHREADEQRRRVQERIGQRTTMVRTRLQSIDSTISRHRGAVTREARMDMAQAWEHFSRAEQAAASGASEQAEAELAEAERLGEQALRRSQNDIDDWTGRSYGRRSASHGLDPASIILGGILSGGFGGGGRGGGWGGSSGGFGGGFGGGGFGGGGFGGGGRF</sequence>
<protein>
    <submittedName>
        <fullName evidence="4">TLP18.3/Psb32/MOLO-1 phosphatase superfamily protein</fullName>
    </submittedName>
</protein>
<feature type="region of interest" description="Disordered" evidence="2">
    <location>
        <begin position="161"/>
        <end position="182"/>
    </location>
</feature>
<dbReference type="Pfam" id="PF04536">
    <property type="entry name" value="TPM_phosphatase"/>
    <property type="match status" value="1"/>
</dbReference>
<proteinExistence type="predicted"/>
<name>A0A560WDE8_9MICO</name>
<keyword evidence="1" id="KW-0175">Coiled coil</keyword>